<dbReference type="EMBL" id="FNWL01000002">
    <property type="protein sequence ID" value="SEH15762.1"/>
    <property type="molecule type" value="Genomic_DNA"/>
</dbReference>
<evidence type="ECO:0000313" key="3">
    <source>
        <dbReference type="Proteomes" id="UP000199112"/>
    </source>
</evidence>
<sequence length="299" mass="31967">MVRKKPDRRSMLKSIGVGVSSIASISVSAAALEGDEDDPITILEGGNKRSVARELEQTEQYGSLARKAEERGQRIVLSATNIDAARVENDDFKREVVSYDLLDTDEGVDAAIIIARDLKTSAVEFAQLDYYHTNSDGVLTEIERFEAATDVERTQEGKTTPEEGIKLTTHEVDPAVFAQFSAAFDDNTVSTQFVDVPSDFPTEWDITGCNSCYEIARLTCRYLCGAAGGFACGVLGITVVGGIGCATFVAGVCRIADAASGCGDDLAKTICTHDAIGACDDDAPGRIINVDIPDFDDIV</sequence>
<dbReference type="AlphaFoldDB" id="A0A1H6FZD9"/>
<evidence type="ECO:0000313" key="2">
    <source>
        <dbReference type="EMBL" id="SEH15762.1"/>
    </source>
</evidence>
<organism evidence="2 3">
    <name type="scientific">Natronorubrum sediminis</name>
    <dbReference type="NCBI Taxonomy" id="640943"/>
    <lineage>
        <taxon>Archaea</taxon>
        <taxon>Methanobacteriati</taxon>
        <taxon>Methanobacteriota</taxon>
        <taxon>Stenosarchaea group</taxon>
        <taxon>Halobacteria</taxon>
        <taxon>Halobacteriales</taxon>
        <taxon>Natrialbaceae</taxon>
        <taxon>Natronorubrum</taxon>
    </lineage>
</organism>
<keyword evidence="3" id="KW-1185">Reference proteome</keyword>
<dbReference type="NCBIfam" id="TIGR04449">
    <property type="entry name" value="halocin_C8_dom"/>
    <property type="match status" value="1"/>
</dbReference>
<dbReference type="InterPro" id="IPR055022">
    <property type="entry name" value="Hac8-like_N"/>
</dbReference>
<protein>
    <submittedName>
        <fullName evidence="2">Halocin C8-like bacteriocin domain-containing protein</fullName>
    </submittedName>
</protein>
<gene>
    <name evidence="2" type="ORF">SAMN04487967_2229</name>
</gene>
<dbReference type="Proteomes" id="UP000199112">
    <property type="component" value="Unassembled WGS sequence"/>
</dbReference>
<dbReference type="InterPro" id="IPR031033">
    <property type="entry name" value="Halocin_C8_dom"/>
</dbReference>
<proteinExistence type="predicted"/>
<feature type="domain" description="Halocin C8-like N-terminal" evidence="1">
    <location>
        <begin position="42"/>
        <end position="147"/>
    </location>
</feature>
<dbReference type="Pfam" id="PF22862">
    <property type="entry name" value="Hac8_like_N"/>
    <property type="match status" value="1"/>
</dbReference>
<reference evidence="3" key="1">
    <citation type="submission" date="2016-10" db="EMBL/GenBank/DDBJ databases">
        <authorList>
            <person name="Varghese N."/>
            <person name="Submissions S."/>
        </authorList>
    </citation>
    <scope>NUCLEOTIDE SEQUENCE [LARGE SCALE GENOMIC DNA]</scope>
    <source>
        <strain evidence="3">CGMCC 1.8981</strain>
    </source>
</reference>
<accession>A0A1H6FZD9</accession>
<evidence type="ECO:0000259" key="1">
    <source>
        <dbReference type="Pfam" id="PF22862"/>
    </source>
</evidence>
<name>A0A1H6FZD9_9EURY</name>